<dbReference type="Gene3D" id="3.40.50.150">
    <property type="entry name" value="Vaccinia Virus protein VP39"/>
    <property type="match status" value="1"/>
</dbReference>
<dbReference type="PANTHER" id="PTHR13848">
    <property type="entry name" value="PROTEIN YIPPEE-LIKE CG15309-RELATED"/>
    <property type="match status" value="1"/>
</dbReference>
<evidence type="ECO:0000313" key="7">
    <source>
        <dbReference type="Proteomes" id="UP000277300"/>
    </source>
</evidence>
<evidence type="ECO:0000313" key="8">
    <source>
        <dbReference type="Proteomes" id="UP000284657"/>
    </source>
</evidence>
<dbReference type="InterPro" id="IPR004910">
    <property type="entry name" value="Yippee/Mis18/Cereblon"/>
</dbReference>
<dbReference type="GO" id="GO:0046872">
    <property type="term" value="F:metal ion binding"/>
    <property type="evidence" value="ECO:0007669"/>
    <property type="project" value="UniProtKB-KW"/>
</dbReference>
<dbReference type="EMBL" id="MBDO02000483">
    <property type="protein sequence ID" value="RLN54819.1"/>
    <property type="molecule type" value="Genomic_DNA"/>
</dbReference>
<dbReference type="AlphaFoldDB" id="A0A3F2REH3"/>
<dbReference type="SUPFAM" id="SSF53335">
    <property type="entry name" value="S-adenosyl-L-methionine-dependent methyltransferases"/>
    <property type="match status" value="1"/>
</dbReference>
<keyword evidence="2" id="KW-0479">Metal-binding</keyword>
<comment type="similarity">
    <text evidence="1">Belongs to the yippee family.</text>
</comment>
<dbReference type="CDD" id="cd02440">
    <property type="entry name" value="AdoMet_MTases"/>
    <property type="match status" value="1"/>
</dbReference>
<gene>
    <name evidence="6" type="ORF">BBJ29_007534</name>
    <name evidence="5" type="ORF">BBP00_00008758</name>
</gene>
<dbReference type="InterPro" id="IPR019410">
    <property type="entry name" value="Methyltransf_16"/>
</dbReference>
<dbReference type="InterPro" id="IPR039058">
    <property type="entry name" value="Yippee_fam"/>
</dbReference>
<dbReference type="PROSITE" id="PS51792">
    <property type="entry name" value="YIPPEE"/>
    <property type="match status" value="1"/>
</dbReference>
<evidence type="ECO:0000259" key="4">
    <source>
        <dbReference type="PROSITE" id="PS51792"/>
    </source>
</evidence>
<comment type="caution">
    <text evidence="5">The sequence shown here is derived from an EMBL/GenBank/DDBJ whole genome shotgun (WGS) entry which is preliminary data.</text>
</comment>
<dbReference type="Proteomes" id="UP000277300">
    <property type="component" value="Unassembled WGS sequence"/>
</dbReference>
<reference evidence="7 8" key="1">
    <citation type="submission" date="2018-07" db="EMBL/GenBank/DDBJ databases">
        <title>Genome sequencing of oomycete isolates from Chile give support for New Zealand origin for Phytophthora kernoviae and make available the first Nothophytophthora sp. genome.</title>
        <authorList>
            <person name="Studholme D.J."/>
            <person name="Sanfuentes E."/>
            <person name="Panda P."/>
            <person name="Hill R."/>
            <person name="Sambles C."/>
            <person name="Grant M."/>
            <person name="Williams N.M."/>
            <person name="Mcdougal R.L."/>
        </authorList>
    </citation>
    <scope>NUCLEOTIDE SEQUENCE [LARGE SCALE GENOMIC DNA]</scope>
    <source>
        <strain evidence="5">Chile6</strain>
        <strain evidence="6">Chile7</strain>
    </source>
</reference>
<dbReference type="InterPro" id="IPR034751">
    <property type="entry name" value="Yippee"/>
</dbReference>
<keyword evidence="3" id="KW-0862">Zinc</keyword>
<organism evidence="5 7">
    <name type="scientific">Phytophthora kernoviae</name>
    <dbReference type="NCBI Taxonomy" id="325452"/>
    <lineage>
        <taxon>Eukaryota</taxon>
        <taxon>Sar</taxon>
        <taxon>Stramenopiles</taxon>
        <taxon>Oomycota</taxon>
        <taxon>Peronosporomycetes</taxon>
        <taxon>Peronosporales</taxon>
        <taxon>Peronosporaceae</taxon>
        <taxon>Phytophthora</taxon>
    </lineage>
</organism>
<dbReference type="InterPro" id="IPR029063">
    <property type="entry name" value="SAM-dependent_MTases_sf"/>
</dbReference>
<evidence type="ECO:0000256" key="1">
    <source>
        <dbReference type="ARBA" id="ARBA00005613"/>
    </source>
</evidence>
<sequence>MTQQEHEAAYRLRSSGACVRVVQDTTKVDGLGGEVWAGALVLCEFLDANDTDYVCGRDVVELGAGCGLCGLVAAALGAKTAILTDEYPDLLASNIAMNCHIWAEREAKSDSEVATSGALEWGVLESIAPFVHKFDTVLGSEITQLGRDLHAPLLETVHSVLRPGANSVALLSMDLCRASCEGTCDVSKCTASHFVAAAKQTGFSVHKHPSVRLGSREAVTTLVGALVSASKMEERSTFVFQAHQSAIILLCFMPPLVVIRSGCKHVEYLKSRTVWRRAPRVGLPSDSEEDAADDQESEDDALLRQAEDNWRMSIGNSCNVSKVSGLSSELCDVGGMHAFRCADCGNIVADRDDIVSKTFFGRTGKAFLMNNMYNIRIGSARNRYLMTGMHTIGDVLCSQCDFVLGWKYIKAMESSQKYKEGKFIMEQAVVQDDSEEQAWNRL</sequence>
<protein>
    <recommendedName>
        <fullName evidence="4">Yippee domain-containing protein</fullName>
    </recommendedName>
</protein>
<dbReference type="OrthoDB" id="6407410at2759"/>
<feature type="domain" description="Yippee" evidence="4">
    <location>
        <begin position="337"/>
        <end position="434"/>
    </location>
</feature>
<dbReference type="Proteomes" id="UP000284657">
    <property type="component" value="Unassembled WGS sequence"/>
</dbReference>
<evidence type="ECO:0000313" key="5">
    <source>
        <dbReference type="EMBL" id="RLN54819.1"/>
    </source>
</evidence>
<evidence type="ECO:0000256" key="3">
    <source>
        <dbReference type="ARBA" id="ARBA00022833"/>
    </source>
</evidence>
<dbReference type="Pfam" id="PF10294">
    <property type="entry name" value="Methyltransf_16"/>
    <property type="match status" value="1"/>
</dbReference>
<accession>A0A3F2REH3</accession>
<name>A0A3F2REH3_9STRA</name>
<proteinExistence type="inferred from homology"/>
<evidence type="ECO:0000256" key="2">
    <source>
        <dbReference type="ARBA" id="ARBA00022723"/>
    </source>
</evidence>
<evidence type="ECO:0000313" key="6">
    <source>
        <dbReference type="EMBL" id="RLN58239.1"/>
    </source>
</evidence>
<dbReference type="EMBL" id="MBAD02001126">
    <property type="protein sequence ID" value="RLN58239.1"/>
    <property type="molecule type" value="Genomic_DNA"/>
</dbReference>
<dbReference type="Pfam" id="PF03226">
    <property type="entry name" value="Yippee-Mis18"/>
    <property type="match status" value="1"/>
</dbReference>